<dbReference type="InterPro" id="IPR021109">
    <property type="entry name" value="Peptidase_aspartic_dom_sf"/>
</dbReference>
<dbReference type="EMBL" id="JALHLG010000044">
    <property type="protein sequence ID" value="MCJ2188752.1"/>
    <property type="molecule type" value="Genomic_DNA"/>
</dbReference>
<evidence type="ECO:0000259" key="2">
    <source>
        <dbReference type="PROSITE" id="PS50175"/>
    </source>
</evidence>
<dbReference type="InterPro" id="IPR011969">
    <property type="entry name" value="Clan_AA_Asp_peptidase_C"/>
</dbReference>
<dbReference type="InterPro" id="IPR001995">
    <property type="entry name" value="Peptidase_A2_cat"/>
</dbReference>
<evidence type="ECO:0000313" key="4">
    <source>
        <dbReference type="Proteomes" id="UP001202281"/>
    </source>
</evidence>
<evidence type="ECO:0000313" key="3">
    <source>
        <dbReference type="EMBL" id="MCJ2188752.1"/>
    </source>
</evidence>
<dbReference type="Gene3D" id="2.40.70.10">
    <property type="entry name" value="Acid Proteases"/>
    <property type="match status" value="1"/>
</dbReference>
<protein>
    <submittedName>
        <fullName evidence="3">Retroviral-like aspartic protease family protein</fullName>
    </submittedName>
</protein>
<sequence length="173" mass="17377">MGPLILLIAAAAGIGWFAPDLTVSPQTAPKPAEAAPGSGQAGTRAAAAAVADETVLSRQSDGHFYARADINAHSTRFLIDTGASMIALTGADAQAIGLHWDPSELRPVGQGASGIVYGVPVRLEHVELGAYGARGVSAVIVPKGLGVSLLGQSFLARIPSVSIAGDRMTLGGG</sequence>
<comment type="caution">
    <text evidence="3">The sequence shown here is derived from an EMBL/GenBank/DDBJ whole genome shotgun (WGS) entry which is preliminary data.</text>
</comment>
<dbReference type="PROSITE" id="PS50175">
    <property type="entry name" value="ASP_PROT_RETROV"/>
    <property type="match status" value="1"/>
</dbReference>
<gene>
    <name evidence="3" type="ORF">MTR66_18265</name>
</gene>
<keyword evidence="1" id="KW-0378">Hydrolase</keyword>
<dbReference type="NCBIfam" id="TIGR02281">
    <property type="entry name" value="clan_AA_DTGA"/>
    <property type="match status" value="1"/>
</dbReference>
<feature type="domain" description="Peptidase A2" evidence="2">
    <location>
        <begin position="75"/>
        <end position="154"/>
    </location>
</feature>
<name>A0ABT0BUR5_9SPHN</name>
<dbReference type="InterPro" id="IPR034122">
    <property type="entry name" value="Retropepsin-like_bacterial"/>
</dbReference>
<reference evidence="3 4" key="1">
    <citation type="submission" date="2022-04" db="EMBL/GenBank/DDBJ databases">
        <title>Identification of a novel bacterium isolated from mangrove sediments.</title>
        <authorList>
            <person name="Pan X."/>
        </authorList>
    </citation>
    <scope>NUCLEOTIDE SEQUENCE [LARGE SCALE GENOMIC DNA]</scope>
    <source>
        <strain evidence="3 4">B2638</strain>
    </source>
</reference>
<organism evidence="3 4">
    <name type="scientific">Novosphingobium beihaiensis</name>
    <dbReference type="NCBI Taxonomy" id="2930389"/>
    <lineage>
        <taxon>Bacteria</taxon>
        <taxon>Pseudomonadati</taxon>
        <taxon>Pseudomonadota</taxon>
        <taxon>Alphaproteobacteria</taxon>
        <taxon>Sphingomonadales</taxon>
        <taxon>Sphingomonadaceae</taxon>
        <taxon>Novosphingobium</taxon>
    </lineage>
</organism>
<keyword evidence="4" id="KW-1185">Reference proteome</keyword>
<dbReference type="PROSITE" id="PS00141">
    <property type="entry name" value="ASP_PROTEASE"/>
    <property type="match status" value="1"/>
</dbReference>
<proteinExistence type="predicted"/>
<dbReference type="Proteomes" id="UP001202281">
    <property type="component" value="Unassembled WGS sequence"/>
</dbReference>
<dbReference type="CDD" id="cd05483">
    <property type="entry name" value="retropepsin_like_bacteria"/>
    <property type="match status" value="1"/>
</dbReference>
<dbReference type="RefSeq" id="WP_243923643.1">
    <property type="nucleotide sequence ID" value="NZ_JALHLG010000044.1"/>
</dbReference>
<evidence type="ECO:0000256" key="1">
    <source>
        <dbReference type="ARBA" id="ARBA00022801"/>
    </source>
</evidence>
<dbReference type="Pfam" id="PF13975">
    <property type="entry name" value="gag-asp_proteas"/>
    <property type="match status" value="1"/>
</dbReference>
<dbReference type="InterPro" id="IPR001969">
    <property type="entry name" value="Aspartic_peptidase_AS"/>
</dbReference>
<dbReference type="SUPFAM" id="SSF50630">
    <property type="entry name" value="Acid proteases"/>
    <property type="match status" value="1"/>
</dbReference>
<accession>A0ABT0BUR5</accession>